<comment type="caution">
    <text evidence="2">The sequence shown here is derived from an EMBL/GenBank/DDBJ whole genome shotgun (WGS) entry which is preliminary data.</text>
</comment>
<dbReference type="EMBL" id="JASCZI010151624">
    <property type="protein sequence ID" value="MED6173781.1"/>
    <property type="molecule type" value="Genomic_DNA"/>
</dbReference>
<name>A0ABU6VKI9_9FABA</name>
<sequence>MGAQMELEEKLENNDKDKSKELEYEYFKLKGKLARLKGKSVARAENENANSFSVNQKSRDKGHLMNKAMSESGGTMGEMLGFFMGDITPNKNKGLVITDVEQKEKTLNLHNEEKGKQACMEGSHHDVEKNMVLEEKNQEGNQGMGMEMMMFDARPEKPKVKKYKLNPKNLYFIEMPEEFEEEAEERQGSEQNKINQDQGKELAIYMESTLHLKKEIEAAGADS</sequence>
<evidence type="ECO:0000313" key="2">
    <source>
        <dbReference type="EMBL" id="MED6173781.1"/>
    </source>
</evidence>
<protein>
    <submittedName>
        <fullName evidence="2">Uncharacterized protein</fullName>
    </submittedName>
</protein>
<keyword evidence="3" id="KW-1185">Reference proteome</keyword>
<feature type="region of interest" description="Disordered" evidence="1">
    <location>
        <begin position="179"/>
        <end position="200"/>
    </location>
</feature>
<proteinExistence type="predicted"/>
<feature type="compositionally biased region" description="Polar residues" evidence="1">
    <location>
        <begin position="47"/>
        <end position="56"/>
    </location>
</feature>
<dbReference type="Proteomes" id="UP001341840">
    <property type="component" value="Unassembled WGS sequence"/>
</dbReference>
<organism evidence="2 3">
    <name type="scientific">Stylosanthes scabra</name>
    <dbReference type="NCBI Taxonomy" id="79078"/>
    <lineage>
        <taxon>Eukaryota</taxon>
        <taxon>Viridiplantae</taxon>
        <taxon>Streptophyta</taxon>
        <taxon>Embryophyta</taxon>
        <taxon>Tracheophyta</taxon>
        <taxon>Spermatophyta</taxon>
        <taxon>Magnoliopsida</taxon>
        <taxon>eudicotyledons</taxon>
        <taxon>Gunneridae</taxon>
        <taxon>Pentapetalae</taxon>
        <taxon>rosids</taxon>
        <taxon>fabids</taxon>
        <taxon>Fabales</taxon>
        <taxon>Fabaceae</taxon>
        <taxon>Papilionoideae</taxon>
        <taxon>50 kb inversion clade</taxon>
        <taxon>dalbergioids sensu lato</taxon>
        <taxon>Dalbergieae</taxon>
        <taxon>Pterocarpus clade</taxon>
        <taxon>Stylosanthes</taxon>
    </lineage>
</organism>
<accession>A0ABU6VKI9</accession>
<gene>
    <name evidence="2" type="ORF">PIB30_062842</name>
</gene>
<reference evidence="2 3" key="1">
    <citation type="journal article" date="2023" name="Plants (Basel)">
        <title>Bridging the Gap: Combining Genomics and Transcriptomics Approaches to Understand Stylosanthes scabra, an Orphan Legume from the Brazilian Caatinga.</title>
        <authorList>
            <person name="Ferreira-Neto J.R.C."/>
            <person name="da Silva M.D."/>
            <person name="Binneck E."/>
            <person name="de Melo N.F."/>
            <person name="da Silva R.H."/>
            <person name="de Melo A.L.T.M."/>
            <person name="Pandolfi V."/>
            <person name="Bustamante F.O."/>
            <person name="Brasileiro-Vidal A.C."/>
            <person name="Benko-Iseppon A.M."/>
        </authorList>
    </citation>
    <scope>NUCLEOTIDE SEQUENCE [LARGE SCALE GENOMIC DNA]</scope>
    <source>
        <tissue evidence="2">Leaves</tissue>
    </source>
</reference>
<evidence type="ECO:0000313" key="3">
    <source>
        <dbReference type="Proteomes" id="UP001341840"/>
    </source>
</evidence>
<evidence type="ECO:0000256" key="1">
    <source>
        <dbReference type="SAM" id="MobiDB-lite"/>
    </source>
</evidence>
<feature type="region of interest" description="Disordered" evidence="1">
    <location>
        <begin position="42"/>
        <end position="62"/>
    </location>
</feature>